<dbReference type="PANTHER" id="PTHR48098:SF1">
    <property type="entry name" value="DIACYLGLYCEROL ACYLTRANSFERASE_MYCOLYLTRANSFERASE AG85A"/>
    <property type="match status" value="1"/>
</dbReference>
<protein>
    <recommendedName>
        <fullName evidence="5">Esterase</fullName>
    </recommendedName>
</protein>
<dbReference type="InterPro" id="IPR029058">
    <property type="entry name" value="AB_hydrolase_fold"/>
</dbReference>
<comment type="caution">
    <text evidence="3">The sequence shown here is derived from an EMBL/GenBank/DDBJ whole genome shotgun (WGS) entry which is preliminary data.</text>
</comment>
<accession>A0AAJ1EYB4</accession>
<name>A0AAJ1EYB4_9ACTO</name>
<evidence type="ECO:0000256" key="1">
    <source>
        <dbReference type="SAM" id="MobiDB-lite"/>
    </source>
</evidence>
<keyword evidence="2" id="KW-0812">Transmembrane</keyword>
<dbReference type="SUPFAM" id="SSF53474">
    <property type="entry name" value="alpha/beta-Hydrolases"/>
    <property type="match status" value="1"/>
</dbReference>
<feature type="transmembrane region" description="Helical" evidence="2">
    <location>
        <begin position="35"/>
        <end position="54"/>
    </location>
</feature>
<evidence type="ECO:0008006" key="5">
    <source>
        <dbReference type="Google" id="ProtNLM"/>
    </source>
</evidence>
<sequence>MLTSLPFVIVICLAAGGLLLALPQMIRKPGHYLRSVLVVLLVAIIQVVAVGLLVNLPMQYVSTPAELWQMISNQQISMVSIGDTQRGSQIAAKESGGADKGASSSSEKLNPLTTPALPGQEAWIPSFKPLSKGRQLTVFSGPKSGVKEQVIVWTPQGYDPDDKTTTYNVLEFIHGYPGSPVSVALALDFSSNLQQAIDRGEIAPTIVVIPEGNVNREVPTCADVKNGEQTATWLSFDVPKMVRSSFPNVSDKRKDWMIAGNSSGAYCSARLGMLYGDVFGTSAVLSGYDQPIVGSWGGRNSVTFTGNTLSSLAGQPRSWPLNMYVYGAQLDRDSLHLAKNLSRASYRAGDRVELKITAEGGHNWATWREQMPELYRWWEQVRNSDTPKDTQLKGADSALIPESSPALFSLMGWGTITVVAVVAILALAALIHRVPIVMKTGTRAGYLRALAGSIAAMLLVILAVMLPINRLGEFYSSLTEIVQTIIGAG</sequence>
<dbReference type="Gene3D" id="3.40.50.1820">
    <property type="entry name" value="alpha/beta hydrolase"/>
    <property type="match status" value="1"/>
</dbReference>
<dbReference type="PANTHER" id="PTHR48098">
    <property type="entry name" value="ENTEROCHELIN ESTERASE-RELATED"/>
    <property type="match status" value="1"/>
</dbReference>
<keyword evidence="2" id="KW-0472">Membrane</keyword>
<evidence type="ECO:0000313" key="4">
    <source>
        <dbReference type="Proteomes" id="UP001200537"/>
    </source>
</evidence>
<evidence type="ECO:0000313" key="3">
    <source>
        <dbReference type="EMBL" id="MCG4618400.1"/>
    </source>
</evidence>
<proteinExistence type="predicted"/>
<feature type="transmembrane region" description="Helical" evidence="2">
    <location>
        <begin position="6"/>
        <end position="23"/>
    </location>
</feature>
<dbReference type="InterPro" id="IPR050583">
    <property type="entry name" value="Mycobacterial_A85_antigen"/>
</dbReference>
<feature type="compositionally biased region" description="Low complexity" evidence="1">
    <location>
        <begin position="91"/>
        <end position="108"/>
    </location>
</feature>
<keyword evidence="2" id="KW-1133">Transmembrane helix</keyword>
<evidence type="ECO:0000256" key="2">
    <source>
        <dbReference type="SAM" id="Phobius"/>
    </source>
</evidence>
<dbReference type="RefSeq" id="WP_024058958.1">
    <property type="nucleotide sequence ID" value="NZ_JAGZVZ010000012.1"/>
</dbReference>
<reference evidence="3" key="1">
    <citation type="submission" date="2022-01" db="EMBL/GenBank/DDBJ databases">
        <title>Collection of gut derived symbiotic bacterial strains cultured from healthy donors.</title>
        <authorList>
            <person name="Lin H."/>
            <person name="Kohout C."/>
            <person name="Waligurski E."/>
            <person name="Pamer E.G."/>
        </authorList>
    </citation>
    <scope>NUCLEOTIDE SEQUENCE</scope>
    <source>
        <strain evidence="3">DFI.7.46</strain>
    </source>
</reference>
<organism evidence="3 4">
    <name type="scientific">Varibaculum cambriense</name>
    <dbReference type="NCBI Taxonomy" id="184870"/>
    <lineage>
        <taxon>Bacteria</taxon>
        <taxon>Bacillati</taxon>
        <taxon>Actinomycetota</taxon>
        <taxon>Actinomycetes</taxon>
        <taxon>Actinomycetales</taxon>
        <taxon>Actinomycetaceae</taxon>
        <taxon>Varibaculum</taxon>
    </lineage>
</organism>
<gene>
    <name evidence="3" type="ORF">L0M99_07860</name>
</gene>
<feature type="transmembrane region" description="Helical" evidence="2">
    <location>
        <begin position="410"/>
        <end position="434"/>
    </location>
</feature>
<dbReference type="InterPro" id="IPR000801">
    <property type="entry name" value="Esterase-like"/>
</dbReference>
<feature type="region of interest" description="Disordered" evidence="1">
    <location>
        <begin position="90"/>
        <end position="116"/>
    </location>
</feature>
<feature type="transmembrane region" description="Helical" evidence="2">
    <location>
        <begin position="446"/>
        <end position="468"/>
    </location>
</feature>
<dbReference type="Pfam" id="PF00756">
    <property type="entry name" value="Esterase"/>
    <property type="match status" value="1"/>
</dbReference>
<dbReference type="AlphaFoldDB" id="A0AAJ1EYB4"/>
<dbReference type="EMBL" id="JAKNHJ010000015">
    <property type="protein sequence ID" value="MCG4618400.1"/>
    <property type="molecule type" value="Genomic_DNA"/>
</dbReference>
<dbReference type="Proteomes" id="UP001200537">
    <property type="component" value="Unassembled WGS sequence"/>
</dbReference>
<dbReference type="GO" id="GO:0016747">
    <property type="term" value="F:acyltransferase activity, transferring groups other than amino-acyl groups"/>
    <property type="evidence" value="ECO:0007669"/>
    <property type="project" value="TreeGrafter"/>
</dbReference>